<dbReference type="PANTHER" id="PTHR33352">
    <property type="entry name" value="SLR1095 PROTEIN"/>
    <property type="match status" value="1"/>
</dbReference>
<name>A0A0M2PW12_PROHO</name>
<proteinExistence type="predicted"/>
<dbReference type="Pfam" id="PF05685">
    <property type="entry name" value="Uma2"/>
    <property type="match status" value="1"/>
</dbReference>
<dbReference type="InterPro" id="IPR011335">
    <property type="entry name" value="Restrct_endonuc-II-like"/>
</dbReference>
<gene>
    <name evidence="3" type="ORF">PROH_16805</name>
</gene>
<evidence type="ECO:0000313" key="4">
    <source>
        <dbReference type="Proteomes" id="UP000034681"/>
    </source>
</evidence>
<dbReference type="SUPFAM" id="SSF52980">
    <property type="entry name" value="Restriction endonuclease-like"/>
    <property type="match status" value="1"/>
</dbReference>
<dbReference type="CDD" id="cd06260">
    <property type="entry name" value="DUF820-like"/>
    <property type="match status" value="1"/>
</dbReference>
<feature type="domain" description="Putative restriction endonuclease" evidence="2">
    <location>
        <begin position="19"/>
        <end position="187"/>
    </location>
</feature>
<sequence length="276" mass="32349">MYDFQARQKPLPTMYDLPSEEVGDAGLPDEFHRFQGELLTETCRSPFYPGDRCFTAIDLNLYYDPRHPQRYKRPDWFVALDVGVAQRQEALRWSYLIWQEGVPPFLVVELLSPGTEGEDLGRSVRGIDQPPGKWEVYERRLRVPYYGVYDRYENQFRLFRLQGMRYEALVLVQGRYWLEELGLGLGVWDGEYEGIQGRWLRWYDQAGHWIPLRAELLAQEQQARQAAQVQLAQEQHDRQLAQVQLAQEQERAAAVAAQYQVLLDKLRAQGINPDEL</sequence>
<dbReference type="PANTHER" id="PTHR33352:SF3">
    <property type="entry name" value="SLR1612 PROTEIN"/>
    <property type="match status" value="1"/>
</dbReference>
<protein>
    <recommendedName>
        <fullName evidence="2">Putative restriction endonuclease domain-containing protein</fullName>
    </recommendedName>
</protein>
<comment type="caution">
    <text evidence="3">The sequence shown here is derived from an EMBL/GenBank/DDBJ whole genome shotgun (WGS) entry which is preliminary data.</text>
</comment>
<evidence type="ECO:0000313" key="3">
    <source>
        <dbReference type="EMBL" id="KKI98561.1"/>
    </source>
</evidence>
<dbReference type="AlphaFoldDB" id="A0A0M2PW12"/>
<dbReference type="InterPro" id="IPR012296">
    <property type="entry name" value="Nuclease_put_TT1808"/>
</dbReference>
<dbReference type="InterPro" id="IPR008538">
    <property type="entry name" value="Uma2"/>
</dbReference>
<evidence type="ECO:0000256" key="1">
    <source>
        <dbReference type="SAM" id="Coils"/>
    </source>
</evidence>
<dbReference type="STRING" id="317619.GCA_000332315_01450"/>
<dbReference type="EMBL" id="AJTX02000007">
    <property type="protein sequence ID" value="KKI98561.1"/>
    <property type="molecule type" value="Genomic_DNA"/>
</dbReference>
<reference evidence="3" key="1">
    <citation type="submission" date="2012-04" db="EMBL/GenBank/DDBJ databases">
        <authorList>
            <person name="Borisov I.G."/>
            <person name="Ivanikova N.V."/>
            <person name="Pinevich A.V."/>
        </authorList>
    </citation>
    <scope>NUCLEOTIDE SEQUENCE</scope>
    <source>
        <strain evidence="3">CALU 1027</strain>
    </source>
</reference>
<dbReference type="eggNOG" id="COG4636">
    <property type="taxonomic scope" value="Bacteria"/>
</dbReference>
<dbReference type="RefSeq" id="WP_017711990.1">
    <property type="nucleotide sequence ID" value="NZ_KB235936.1"/>
</dbReference>
<feature type="coiled-coil region" evidence="1">
    <location>
        <begin position="217"/>
        <end position="251"/>
    </location>
</feature>
<keyword evidence="1" id="KW-0175">Coiled coil</keyword>
<dbReference type="Proteomes" id="UP000034681">
    <property type="component" value="Unassembled WGS sequence"/>
</dbReference>
<dbReference type="Gene3D" id="3.90.1570.10">
    <property type="entry name" value="tt1808, chain A"/>
    <property type="match status" value="1"/>
</dbReference>
<accession>A0A0M2PW12</accession>
<organism evidence="3 4">
    <name type="scientific">Prochlorothrix hollandica PCC 9006 = CALU 1027</name>
    <dbReference type="NCBI Taxonomy" id="317619"/>
    <lineage>
        <taxon>Bacteria</taxon>
        <taxon>Bacillati</taxon>
        <taxon>Cyanobacteriota</taxon>
        <taxon>Cyanophyceae</taxon>
        <taxon>Prochlorotrichales</taxon>
        <taxon>Prochlorotrichaceae</taxon>
        <taxon>Prochlorothrix</taxon>
    </lineage>
</organism>
<keyword evidence="4" id="KW-1185">Reference proteome</keyword>
<evidence type="ECO:0000259" key="2">
    <source>
        <dbReference type="Pfam" id="PF05685"/>
    </source>
</evidence>